<reference evidence="4 5" key="1">
    <citation type="submission" date="2018-02" db="EMBL/GenBank/DDBJ databases">
        <title>Comparative genomes isolates from brazilian mangrove.</title>
        <authorList>
            <person name="Araujo J.E."/>
            <person name="Taketani R.G."/>
            <person name="Silva M.C.P."/>
            <person name="Loureco M.V."/>
            <person name="Andreote F.D."/>
        </authorList>
    </citation>
    <scope>NUCLEOTIDE SEQUENCE [LARGE SCALE GENOMIC DNA]</scope>
    <source>
        <strain evidence="4 5">NAP PRIS-MGV</strain>
    </source>
</reference>
<dbReference type="PANTHER" id="PTHR35889:SF3">
    <property type="entry name" value="F-BOX DOMAIN-CONTAINING PROTEIN"/>
    <property type="match status" value="1"/>
</dbReference>
<dbReference type="Pfam" id="PF07587">
    <property type="entry name" value="PSD1"/>
    <property type="match status" value="1"/>
</dbReference>
<name>A0A2S8FN67_9BACT</name>
<dbReference type="InterPro" id="IPR011444">
    <property type="entry name" value="DUF1549"/>
</dbReference>
<proteinExistence type="predicted"/>
<feature type="domain" description="DUF1553" evidence="2">
    <location>
        <begin position="659"/>
        <end position="904"/>
    </location>
</feature>
<protein>
    <recommendedName>
        <fullName evidence="6">Cytochrome c domain-containing protein</fullName>
    </recommendedName>
</protein>
<dbReference type="Pfam" id="PF07635">
    <property type="entry name" value="PSCyt1"/>
    <property type="match status" value="1"/>
</dbReference>
<dbReference type="Pfam" id="PF07583">
    <property type="entry name" value="PSCyt2"/>
    <property type="match status" value="1"/>
</dbReference>
<sequence length="1116" mass="125778">MELESMRNRLLALGMIGLSLVSTSRGEEKPPVHASEKYDYFETSVRPLLIAACGNCHGEKKQHAGLRTDSLTGLLDGGDSGAAIVPGDVEGSLLIASVRRTGDYKMPPDKPLTPEQVAILERWVEMGAPWTPGDSRAKQQSEARDTHWAFQSIAQAIPPEIEAQETIETPVDQFIQAKLQQKNIQLAPLADRATLIRRVTYDLTGLPPTYQQVQDFVNDSSPDAYAHLVERLLASPAYGEHWARYWLDLARYSDTKGYVYAREERRFVHAWNYRDWVVEAFNRNMPYNEFLLNQLAADQYRPDDSSAQAAMGFITIGRRFLGNTHDIIDDRIDVVGRTTMGLTLGCARCHDHKYDPIPTADYYSLYGVFQNCSEALTPLDAERLAASDSEVVKEFLTRRAALESKIEEKQIEVSNRIRARIADYLFAQTELGKYPEVSFNQIIAKEDMVPAFVHQFRAYLERTRKTNDPVFIVWNRLADIPEDQFSADAPQVLAELRQMDAGAVNSLVLQQFQETPTSMRDVADRYGELLHKVAEKYPADVAEGNQRQDLPPEERPLWEVLFALSSPCRMPEKGITGTEFYYDDGTTIEIWKLQAAVDQWLIDHAEDLPHTVRLVDRANLTEPHVFRRGNPANRGQEITRHFPTLIAGDDSPPFAHGSGRMELAQGIVAEDNPLTARVWVNRIWQHHFGVGLVPTSSDFGTRAPEPAHRELLDWLATQLIESGWDTRKIHRLILLSYTYRQSSLGPDQDVDYQHAKLTDPENRLLWKMNPHRLSFEELRDTMLAVSNQLDLRRGGPGATLFDANDSHKRRTLYGYVDRQFLPSVFRVFDFANPDLHIPNRSETTVAQQALFGLNHAFVAQRAHDLAGMAERNGKGDLTQAVSHLFQAVYQRQPTTPELDLARQFIEEAQPASQQPTEPKGADQWAYGYATVTDNGLQADTFKPLPYFNGTAWQGGEQWPDSNLGWAQLTAAGGHPGNTEEFAVVRRWSPDANGTFSVQSKVAHAHAVGNGIRCWIISSRHGILKKFALHNSSQEDYLEGIKVDTGDTLDFVVDINGNLNSDDFDWSIDIARTPVDVTSISRWNALDDFPKQPVIVLTPLEQLAQALLLSNELMFVD</sequence>
<evidence type="ECO:0000313" key="5">
    <source>
        <dbReference type="Proteomes" id="UP000239388"/>
    </source>
</evidence>
<gene>
    <name evidence="4" type="ORF">C5Y98_15435</name>
</gene>
<feature type="domain" description="Cytochrome C Planctomycete-type" evidence="3">
    <location>
        <begin position="53"/>
        <end position="109"/>
    </location>
</feature>
<organism evidence="4 5">
    <name type="scientific">Blastopirellula marina</name>
    <dbReference type="NCBI Taxonomy" id="124"/>
    <lineage>
        <taxon>Bacteria</taxon>
        <taxon>Pseudomonadati</taxon>
        <taxon>Planctomycetota</taxon>
        <taxon>Planctomycetia</taxon>
        <taxon>Pirellulales</taxon>
        <taxon>Pirellulaceae</taxon>
        <taxon>Blastopirellula</taxon>
    </lineage>
</organism>
<comment type="caution">
    <text evidence="4">The sequence shown here is derived from an EMBL/GenBank/DDBJ whole genome shotgun (WGS) entry which is preliminary data.</text>
</comment>
<dbReference type="InterPro" id="IPR022655">
    <property type="entry name" value="DUF1553"/>
</dbReference>
<dbReference type="InterPro" id="IPR011429">
    <property type="entry name" value="Cyt_c_Planctomycete-type"/>
</dbReference>
<dbReference type="PANTHER" id="PTHR35889">
    <property type="entry name" value="CYCLOINULO-OLIGOSACCHARIDE FRUCTANOTRANSFERASE-RELATED"/>
    <property type="match status" value="1"/>
</dbReference>
<dbReference type="EMBL" id="PUIB01000017">
    <property type="protein sequence ID" value="PQO33632.1"/>
    <property type="molecule type" value="Genomic_DNA"/>
</dbReference>
<evidence type="ECO:0000259" key="2">
    <source>
        <dbReference type="Pfam" id="PF07587"/>
    </source>
</evidence>
<evidence type="ECO:0000259" key="3">
    <source>
        <dbReference type="Pfam" id="PF07635"/>
    </source>
</evidence>
<evidence type="ECO:0000313" key="4">
    <source>
        <dbReference type="EMBL" id="PQO33632.1"/>
    </source>
</evidence>
<evidence type="ECO:0008006" key="6">
    <source>
        <dbReference type="Google" id="ProtNLM"/>
    </source>
</evidence>
<evidence type="ECO:0000259" key="1">
    <source>
        <dbReference type="Pfam" id="PF07583"/>
    </source>
</evidence>
<dbReference type="AlphaFoldDB" id="A0A2S8FN67"/>
<accession>A0A2S8FN67</accession>
<dbReference type="Proteomes" id="UP000239388">
    <property type="component" value="Unassembled WGS sequence"/>
</dbReference>
<feature type="domain" description="DUF1549" evidence="1">
    <location>
        <begin position="170"/>
        <end position="373"/>
    </location>
</feature>